<dbReference type="Proteomes" id="UP001199106">
    <property type="component" value="Unassembled WGS sequence"/>
</dbReference>
<organism evidence="2 3">
    <name type="scientific">Alternaria panax</name>
    <dbReference type="NCBI Taxonomy" id="48097"/>
    <lineage>
        <taxon>Eukaryota</taxon>
        <taxon>Fungi</taxon>
        <taxon>Dikarya</taxon>
        <taxon>Ascomycota</taxon>
        <taxon>Pezizomycotina</taxon>
        <taxon>Dothideomycetes</taxon>
        <taxon>Pleosporomycetidae</taxon>
        <taxon>Pleosporales</taxon>
        <taxon>Pleosporineae</taxon>
        <taxon>Pleosporaceae</taxon>
        <taxon>Alternaria</taxon>
        <taxon>Alternaria sect. Panax</taxon>
    </lineage>
</organism>
<feature type="transmembrane region" description="Helical" evidence="1">
    <location>
        <begin position="78"/>
        <end position="98"/>
    </location>
</feature>
<evidence type="ECO:0000256" key="1">
    <source>
        <dbReference type="SAM" id="Phobius"/>
    </source>
</evidence>
<name>A0AAD4FLA7_9PLEO</name>
<accession>A0AAD4FLA7</accession>
<keyword evidence="1" id="KW-0812">Transmembrane</keyword>
<sequence length="229" mass="25544">MSIDRFTGNTGALMLAMGCCLLVIKYSVLQRKDPFKHAMRLISFYFAMAGVILALFIVVEAPTAPSLGEFGAGKAAGILLGVFFGRLAICYIFFIPFFKRKLIIKDPRVRIWHVVLGPLLLKESTTLFWPGTGDEYITDYYEDAYGEVHAGINTKQAVTNPINDDEIKRLDVGSPSGLVNNSGILPSDPEKTKLEESVSAPVRKLKKLEPYERCIVPVKLLSWINTQKW</sequence>
<comment type="caution">
    <text evidence="2">The sequence shown here is derived from an EMBL/GenBank/DDBJ whole genome shotgun (WGS) entry which is preliminary data.</text>
</comment>
<evidence type="ECO:0000313" key="3">
    <source>
        <dbReference type="Proteomes" id="UP001199106"/>
    </source>
</evidence>
<evidence type="ECO:0000313" key="2">
    <source>
        <dbReference type="EMBL" id="KAG9189529.1"/>
    </source>
</evidence>
<feature type="transmembrane region" description="Helical" evidence="1">
    <location>
        <begin position="12"/>
        <end position="29"/>
    </location>
</feature>
<dbReference type="EMBL" id="JAANER010000005">
    <property type="protein sequence ID" value="KAG9189529.1"/>
    <property type="molecule type" value="Genomic_DNA"/>
</dbReference>
<feature type="transmembrane region" description="Helical" evidence="1">
    <location>
        <begin position="41"/>
        <end position="58"/>
    </location>
</feature>
<protein>
    <submittedName>
        <fullName evidence="2">Uncharacterized protein</fullName>
    </submittedName>
</protein>
<gene>
    <name evidence="2" type="ORF">G6011_06397</name>
</gene>
<proteinExistence type="predicted"/>
<keyword evidence="1" id="KW-1133">Transmembrane helix</keyword>
<dbReference type="AlphaFoldDB" id="A0AAD4FLA7"/>
<keyword evidence="3" id="KW-1185">Reference proteome</keyword>
<reference evidence="2" key="1">
    <citation type="submission" date="2021-07" db="EMBL/GenBank/DDBJ databases">
        <title>Genome Resource of American Ginseng Black Spot Pathogen Alternaria panax.</title>
        <authorList>
            <person name="Qiu C."/>
            <person name="Wang W."/>
            <person name="Liu Z."/>
        </authorList>
    </citation>
    <scope>NUCLEOTIDE SEQUENCE</scope>
    <source>
        <strain evidence="2">BNCC115425</strain>
    </source>
</reference>
<dbReference type="PROSITE" id="PS51257">
    <property type="entry name" value="PROKAR_LIPOPROTEIN"/>
    <property type="match status" value="1"/>
</dbReference>
<keyword evidence="1" id="KW-0472">Membrane</keyword>